<keyword evidence="13" id="KW-1185">Reference proteome</keyword>
<dbReference type="AlphaFoldDB" id="A0A1I6D8R8"/>
<feature type="domain" description="MTTase N-terminal" evidence="10">
    <location>
        <begin position="3"/>
        <end position="119"/>
    </location>
</feature>
<dbReference type="GO" id="GO:0035599">
    <property type="term" value="F:aspartic acid methylthiotransferase activity"/>
    <property type="evidence" value="ECO:0007669"/>
    <property type="project" value="TreeGrafter"/>
</dbReference>
<dbReference type="Pfam" id="PF04055">
    <property type="entry name" value="Radical_SAM"/>
    <property type="match status" value="1"/>
</dbReference>
<dbReference type="PANTHER" id="PTHR43837">
    <property type="entry name" value="RIBOSOMAL PROTEIN S12 METHYLTHIOTRANSFERASE RIMO"/>
    <property type="match status" value="1"/>
</dbReference>
<feature type="domain" description="TRAM" evidence="9">
    <location>
        <begin position="375"/>
        <end position="443"/>
    </location>
</feature>
<comment type="function">
    <text evidence="8">Catalyzes the methylthiolation of an aspartic acid residue of ribosomal protein uS12.</text>
</comment>
<keyword evidence="6 8" id="KW-0408">Iron</keyword>
<dbReference type="GO" id="GO:0005840">
    <property type="term" value="C:ribosome"/>
    <property type="evidence" value="ECO:0007669"/>
    <property type="project" value="UniProtKB-KW"/>
</dbReference>
<dbReference type="InterPro" id="IPR058240">
    <property type="entry name" value="rSAM_sf"/>
</dbReference>
<feature type="binding site" evidence="8">
    <location>
        <position position="160"/>
    </location>
    <ligand>
        <name>[4Fe-4S] cluster</name>
        <dbReference type="ChEBI" id="CHEBI:49883"/>
        <label>2</label>
        <note>4Fe-4S-S-AdoMet</note>
    </ligand>
</feature>
<dbReference type="Gene3D" id="3.80.30.20">
    <property type="entry name" value="tm_1862 like domain"/>
    <property type="match status" value="1"/>
</dbReference>
<evidence type="ECO:0000259" key="11">
    <source>
        <dbReference type="PROSITE" id="PS51918"/>
    </source>
</evidence>
<dbReference type="GO" id="GO:0046872">
    <property type="term" value="F:metal ion binding"/>
    <property type="evidence" value="ECO:0007669"/>
    <property type="project" value="UniProtKB-KW"/>
</dbReference>
<feature type="binding site" evidence="8">
    <location>
        <position position="12"/>
    </location>
    <ligand>
        <name>[4Fe-4S] cluster</name>
        <dbReference type="ChEBI" id="CHEBI:49883"/>
        <label>1</label>
    </ligand>
</feature>
<accession>A0A1I6D8R8</accession>
<dbReference type="SFLD" id="SFLDF00274">
    <property type="entry name" value="ribosomal_protein_S12_methylth"/>
    <property type="match status" value="1"/>
</dbReference>
<keyword evidence="2 8" id="KW-0963">Cytoplasm</keyword>
<dbReference type="InterPro" id="IPR002792">
    <property type="entry name" value="TRAM_dom"/>
</dbReference>
<keyword evidence="5 8" id="KW-0479">Metal-binding</keyword>
<organism evidence="12 13">
    <name type="scientific">Desulfoscipio geothermicus DSM 3669</name>
    <dbReference type="NCBI Taxonomy" id="1121426"/>
    <lineage>
        <taxon>Bacteria</taxon>
        <taxon>Bacillati</taxon>
        <taxon>Bacillota</taxon>
        <taxon>Clostridia</taxon>
        <taxon>Eubacteriales</taxon>
        <taxon>Desulfallaceae</taxon>
        <taxon>Desulfoscipio</taxon>
    </lineage>
</organism>
<keyword evidence="1 8" id="KW-0004">4Fe-4S</keyword>
<dbReference type="RefSeq" id="WP_092482517.1">
    <property type="nucleotide sequence ID" value="NZ_FOYM01000007.1"/>
</dbReference>
<dbReference type="PROSITE" id="PS01278">
    <property type="entry name" value="MTTASE_RADICAL"/>
    <property type="match status" value="1"/>
</dbReference>
<evidence type="ECO:0000256" key="3">
    <source>
        <dbReference type="ARBA" id="ARBA00022679"/>
    </source>
</evidence>
<dbReference type="PROSITE" id="PS51918">
    <property type="entry name" value="RADICAL_SAM"/>
    <property type="match status" value="1"/>
</dbReference>
<dbReference type="CDD" id="cd01335">
    <property type="entry name" value="Radical_SAM"/>
    <property type="match status" value="1"/>
</dbReference>
<dbReference type="InterPro" id="IPR005839">
    <property type="entry name" value="Methylthiotransferase"/>
</dbReference>
<dbReference type="InterPro" id="IPR006638">
    <property type="entry name" value="Elp3/MiaA/NifB-like_rSAM"/>
</dbReference>
<dbReference type="PROSITE" id="PS50926">
    <property type="entry name" value="TRAM"/>
    <property type="match status" value="1"/>
</dbReference>
<evidence type="ECO:0000256" key="2">
    <source>
        <dbReference type="ARBA" id="ARBA00022490"/>
    </source>
</evidence>
<comment type="subcellular location">
    <subcellularLocation>
        <location evidence="8">Cytoplasm</location>
    </subcellularLocation>
</comment>
<dbReference type="SFLD" id="SFLDG01082">
    <property type="entry name" value="B12-binding_domain_containing"/>
    <property type="match status" value="1"/>
</dbReference>
<dbReference type="InterPro" id="IPR038135">
    <property type="entry name" value="Methylthiotransferase_N_sf"/>
</dbReference>
<dbReference type="STRING" id="39060.SAMN05660706_10775"/>
<dbReference type="SMART" id="SM00729">
    <property type="entry name" value="Elp3"/>
    <property type="match status" value="1"/>
</dbReference>
<feature type="binding site" evidence="8">
    <location>
        <position position="48"/>
    </location>
    <ligand>
        <name>[4Fe-4S] cluster</name>
        <dbReference type="ChEBI" id="CHEBI:49883"/>
        <label>1</label>
    </ligand>
</feature>
<dbReference type="InterPro" id="IPR020612">
    <property type="entry name" value="Methylthiotransferase_CS"/>
</dbReference>
<sequence>MSTVIGFISLGCPKNRVDTETMLGCLEGAGYTLTGDLAEAEIIVINTCGFITAAKEESIEAILEAARYKKTGRCRYLLVAGCLPQRYGRELLQEMPEIDGVMGTGAVPEIIAALDRMQADERVLAVHDPGYIDHAPAPRKLTTPGHTAYLKIAEGCDNCCSYCAIPAIRGPYRSRPMDVVLAEAQDLCARGVRELVVVAQETTRYGLDLYGRYALRELLQGLVALEDCRWIRLMYCYPTSFTDDLIELIASAEKICPYIDLPLQHINNRILKMMNRRGNKEVIVNLITKLRRSVPGLVLRTTFIAGFPGETEEEFAELLDFMERVKFERAGVFGFSPEEGTPAAALPGRLDEETIAARVDKAMRLQQGISLAYNRQQVGREVQVLVEGWDDEAKMYWGRTRADAPEIDGRVFFTSYDDVRAGDFVQVKILAAAEYDLSGVRTK</sequence>
<evidence type="ECO:0000256" key="7">
    <source>
        <dbReference type="ARBA" id="ARBA00023014"/>
    </source>
</evidence>
<comment type="similarity">
    <text evidence="8">Belongs to the methylthiotransferase family. RimO subfamily.</text>
</comment>
<dbReference type="EMBL" id="FOYM01000007">
    <property type="protein sequence ID" value="SFR01856.1"/>
    <property type="molecule type" value="Genomic_DNA"/>
</dbReference>
<keyword evidence="3 8" id="KW-0808">Transferase</keyword>
<dbReference type="FunFam" id="3.80.30.20:FF:000001">
    <property type="entry name" value="tRNA-2-methylthio-N(6)-dimethylallyladenosine synthase 2"/>
    <property type="match status" value="1"/>
</dbReference>
<dbReference type="GO" id="GO:0035600">
    <property type="term" value="P:tRNA methylthiolation"/>
    <property type="evidence" value="ECO:0007669"/>
    <property type="project" value="UniProtKB-ARBA"/>
</dbReference>
<dbReference type="Pfam" id="PF18693">
    <property type="entry name" value="TRAM_2"/>
    <property type="match status" value="1"/>
</dbReference>
<dbReference type="Gene3D" id="3.40.50.12160">
    <property type="entry name" value="Methylthiotransferase, N-terminal domain"/>
    <property type="match status" value="1"/>
</dbReference>
<dbReference type="SUPFAM" id="SSF102114">
    <property type="entry name" value="Radical SAM enzymes"/>
    <property type="match status" value="1"/>
</dbReference>
<keyword evidence="7 8" id="KW-0411">Iron-sulfur</keyword>
<keyword evidence="4 8" id="KW-0949">S-adenosyl-L-methionine</keyword>
<evidence type="ECO:0000256" key="6">
    <source>
        <dbReference type="ARBA" id="ARBA00023004"/>
    </source>
</evidence>
<proteinExistence type="inferred from homology"/>
<evidence type="ECO:0000256" key="8">
    <source>
        <dbReference type="HAMAP-Rule" id="MF_01865"/>
    </source>
</evidence>
<keyword evidence="12" id="KW-0689">Ribosomal protein</keyword>
<feature type="binding site" evidence="8">
    <location>
        <position position="82"/>
    </location>
    <ligand>
        <name>[4Fe-4S] cluster</name>
        <dbReference type="ChEBI" id="CHEBI:49883"/>
        <label>1</label>
    </ligand>
</feature>
<dbReference type="GO" id="GO:0103039">
    <property type="term" value="F:protein methylthiotransferase activity"/>
    <property type="evidence" value="ECO:0007669"/>
    <property type="project" value="UniProtKB-EC"/>
</dbReference>
<dbReference type="Pfam" id="PF00919">
    <property type="entry name" value="UPF0004"/>
    <property type="match status" value="1"/>
</dbReference>
<dbReference type="GO" id="GO:0051539">
    <property type="term" value="F:4 iron, 4 sulfur cluster binding"/>
    <property type="evidence" value="ECO:0007669"/>
    <property type="project" value="UniProtKB-UniRule"/>
</dbReference>
<dbReference type="SFLD" id="SFLDG01061">
    <property type="entry name" value="methylthiotransferase"/>
    <property type="match status" value="1"/>
</dbReference>
<dbReference type="PANTHER" id="PTHR43837:SF1">
    <property type="entry name" value="RIBOSOMAL PROTEIN US12 METHYLTHIOTRANSFERASE RIMO"/>
    <property type="match status" value="1"/>
</dbReference>
<reference evidence="13" key="1">
    <citation type="submission" date="2016-10" db="EMBL/GenBank/DDBJ databases">
        <authorList>
            <person name="Varghese N."/>
            <person name="Submissions S."/>
        </authorList>
    </citation>
    <scope>NUCLEOTIDE SEQUENCE [LARGE SCALE GENOMIC DNA]</scope>
    <source>
        <strain evidence="13">DSM 3669</strain>
    </source>
</reference>
<evidence type="ECO:0000259" key="10">
    <source>
        <dbReference type="PROSITE" id="PS51449"/>
    </source>
</evidence>
<dbReference type="EC" id="2.8.4.4" evidence="8"/>
<protein>
    <recommendedName>
        <fullName evidence="8">Ribosomal protein uS12 methylthiotransferase RimO</fullName>
        <shortName evidence="8">uS12 MTTase</shortName>
        <shortName evidence="8">uS12 methylthiotransferase</shortName>
        <ecNumber evidence="8">2.8.4.4</ecNumber>
    </recommendedName>
    <alternativeName>
        <fullName evidence="8">Ribosomal protein uS12 (aspartate-C(3))-methylthiotransferase</fullName>
    </alternativeName>
    <alternativeName>
        <fullName evidence="8">Ribosome maturation factor RimO</fullName>
    </alternativeName>
</protein>
<dbReference type="NCBIfam" id="TIGR01125">
    <property type="entry name" value="30S ribosomal protein S12 methylthiotransferase RimO"/>
    <property type="match status" value="1"/>
</dbReference>
<feature type="binding site" evidence="8">
    <location>
        <position position="163"/>
    </location>
    <ligand>
        <name>[4Fe-4S] cluster</name>
        <dbReference type="ChEBI" id="CHEBI:49883"/>
        <label>2</label>
        <note>4Fe-4S-S-AdoMet</note>
    </ligand>
</feature>
<dbReference type="InterPro" id="IPR007197">
    <property type="entry name" value="rSAM"/>
</dbReference>
<evidence type="ECO:0000259" key="9">
    <source>
        <dbReference type="PROSITE" id="PS50926"/>
    </source>
</evidence>
<comment type="catalytic activity">
    <reaction evidence="8">
        <text>L-aspartate(89)-[ribosomal protein uS12]-hydrogen + (sulfur carrier)-SH + AH2 + 2 S-adenosyl-L-methionine = 3-methylsulfanyl-L-aspartate(89)-[ribosomal protein uS12]-hydrogen + (sulfur carrier)-H + 5'-deoxyadenosine + L-methionine + A + S-adenosyl-L-homocysteine + 2 H(+)</text>
        <dbReference type="Rhea" id="RHEA:37087"/>
        <dbReference type="Rhea" id="RHEA-COMP:10460"/>
        <dbReference type="Rhea" id="RHEA-COMP:10461"/>
        <dbReference type="Rhea" id="RHEA-COMP:14737"/>
        <dbReference type="Rhea" id="RHEA-COMP:14739"/>
        <dbReference type="ChEBI" id="CHEBI:13193"/>
        <dbReference type="ChEBI" id="CHEBI:15378"/>
        <dbReference type="ChEBI" id="CHEBI:17319"/>
        <dbReference type="ChEBI" id="CHEBI:17499"/>
        <dbReference type="ChEBI" id="CHEBI:29917"/>
        <dbReference type="ChEBI" id="CHEBI:29961"/>
        <dbReference type="ChEBI" id="CHEBI:57844"/>
        <dbReference type="ChEBI" id="CHEBI:57856"/>
        <dbReference type="ChEBI" id="CHEBI:59789"/>
        <dbReference type="ChEBI" id="CHEBI:64428"/>
        <dbReference type="ChEBI" id="CHEBI:73599"/>
        <dbReference type="EC" id="2.8.4.4"/>
    </reaction>
</comment>
<dbReference type="Gene3D" id="2.40.50.140">
    <property type="entry name" value="Nucleic acid-binding proteins"/>
    <property type="match status" value="1"/>
</dbReference>
<dbReference type="InterPro" id="IPR013848">
    <property type="entry name" value="Methylthiotransferase_N"/>
</dbReference>
<dbReference type="GO" id="GO:0140101">
    <property type="term" value="F:catalytic activity, acting on a tRNA"/>
    <property type="evidence" value="ECO:0007669"/>
    <property type="project" value="UniProtKB-ARBA"/>
</dbReference>
<dbReference type="OrthoDB" id="9805215at2"/>
<keyword evidence="12" id="KW-0687">Ribonucleoprotein</keyword>
<dbReference type="NCBIfam" id="TIGR00089">
    <property type="entry name" value="MiaB/RimO family radical SAM methylthiotransferase"/>
    <property type="match status" value="1"/>
</dbReference>
<dbReference type="PROSITE" id="PS51449">
    <property type="entry name" value="MTTASE_N"/>
    <property type="match status" value="1"/>
</dbReference>
<dbReference type="InterPro" id="IPR023404">
    <property type="entry name" value="rSAM_horseshoe"/>
</dbReference>
<evidence type="ECO:0000256" key="1">
    <source>
        <dbReference type="ARBA" id="ARBA00022485"/>
    </source>
</evidence>
<dbReference type="GO" id="GO:0005829">
    <property type="term" value="C:cytosol"/>
    <property type="evidence" value="ECO:0007669"/>
    <property type="project" value="TreeGrafter"/>
</dbReference>
<dbReference type="InterPro" id="IPR012340">
    <property type="entry name" value="NA-bd_OB-fold"/>
</dbReference>
<feature type="domain" description="Radical SAM core" evidence="11">
    <location>
        <begin position="142"/>
        <end position="372"/>
    </location>
</feature>
<evidence type="ECO:0000256" key="5">
    <source>
        <dbReference type="ARBA" id="ARBA00022723"/>
    </source>
</evidence>
<gene>
    <name evidence="8" type="primary">rimO</name>
    <name evidence="12" type="ORF">SAMN05660706_10775</name>
</gene>
<dbReference type="InterPro" id="IPR005840">
    <property type="entry name" value="Ribosomal_uS12_MeSTrfase_RimO"/>
</dbReference>
<evidence type="ECO:0000313" key="12">
    <source>
        <dbReference type="EMBL" id="SFR01856.1"/>
    </source>
</evidence>
<feature type="binding site" evidence="8">
    <location>
        <position position="156"/>
    </location>
    <ligand>
        <name>[4Fe-4S] cluster</name>
        <dbReference type="ChEBI" id="CHEBI:49883"/>
        <label>2</label>
        <note>4Fe-4S-S-AdoMet</note>
    </ligand>
</feature>
<evidence type="ECO:0000313" key="13">
    <source>
        <dbReference type="Proteomes" id="UP000199584"/>
    </source>
</evidence>
<comment type="cofactor">
    <cofactor evidence="8">
        <name>[4Fe-4S] cluster</name>
        <dbReference type="ChEBI" id="CHEBI:49883"/>
    </cofactor>
    <text evidence="8">Binds 2 [4Fe-4S] clusters. One cluster is coordinated with 3 cysteines and an exchangeable S-adenosyl-L-methionine.</text>
</comment>
<dbReference type="HAMAP" id="MF_01865">
    <property type="entry name" value="MTTase_RimO"/>
    <property type="match status" value="1"/>
</dbReference>
<name>A0A1I6D8R8_9FIRM</name>
<dbReference type="Proteomes" id="UP000199584">
    <property type="component" value="Unassembled WGS sequence"/>
</dbReference>
<evidence type="ECO:0000256" key="4">
    <source>
        <dbReference type="ARBA" id="ARBA00022691"/>
    </source>
</evidence>
<dbReference type="SFLD" id="SFLDS00029">
    <property type="entry name" value="Radical_SAM"/>
    <property type="match status" value="1"/>
</dbReference>